<organism evidence="2 3">
    <name type="scientific">Conexibacter stalactiti</name>
    <dbReference type="NCBI Taxonomy" id="1940611"/>
    <lineage>
        <taxon>Bacteria</taxon>
        <taxon>Bacillati</taxon>
        <taxon>Actinomycetota</taxon>
        <taxon>Thermoleophilia</taxon>
        <taxon>Solirubrobacterales</taxon>
        <taxon>Conexibacteraceae</taxon>
        <taxon>Conexibacter</taxon>
    </lineage>
</organism>
<protein>
    <submittedName>
        <fullName evidence="2">DUF3618 domain-containing protein</fullName>
    </submittedName>
</protein>
<gene>
    <name evidence="2" type="ORF">R7226_11090</name>
</gene>
<dbReference type="EMBL" id="JAWSTH010000024">
    <property type="protein sequence ID" value="MDW5594887.1"/>
    <property type="molecule type" value="Genomic_DNA"/>
</dbReference>
<evidence type="ECO:0000313" key="2">
    <source>
        <dbReference type="EMBL" id="MDW5594887.1"/>
    </source>
</evidence>
<keyword evidence="3" id="KW-1185">Reference proteome</keyword>
<proteinExistence type="predicted"/>
<evidence type="ECO:0000256" key="1">
    <source>
        <dbReference type="SAM" id="Phobius"/>
    </source>
</evidence>
<keyword evidence="1" id="KW-1133">Transmembrane helix</keyword>
<feature type="transmembrane region" description="Helical" evidence="1">
    <location>
        <begin position="78"/>
        <end position="96"/>
    </location>
</feature>
<dbReference type="RefSeq" id="WP_318597220.1">
    <property type="nucleotide sequence ID" value="NZ_JAWSTH010000024.1"/>
</dbReference>
<sequence>MGEVARTNGTSALTLAEGDPVALRAQIEQTRNELGDTVAALAIKADVKAQARERLDHTKAQALERLDVAKRQANEHRTPLIAAGAALVGLIALRIAKR</sequence>
<dbReference type="Pfam" id="PF12277">
    <property type="entry name" value="DUF3618"/>
    <property type="match status" value="1"/>
</dbReference>
<dbReference type="InterPro" id="IPR022062">
    <property type="entry name" value="DUF3618"/>
</dbReference>
<keyword evidence="1" id="KW-0812">Transmembrane</keyword>
<accession>A0ABU4HNJ9</accession>
<keyword evidence="1" id="KW-0472">Membrane</keyword>
<comment type="caution">
    <text evidence="2">The sequence shown here is derived from an EMBL/GenBank/DDBJ whole genome shotgun (WGS) entry which is preliminary data.</text>
</comment>
<name>A0ABU4HNJ9_9ACTN</name>
<evidence type="ECO:0000313" key="3">
    <source>
        <dbReference type="Proteomes" id="UP001284601"/>
    </source>
</evidence>
<dbReference type="Proteomes" id="UP001284601">
    <property type="component" value="Unassembled WGS sequence"/>
</dbReference>
<reference evidence="3" key="1">
    <citation type="submission" date="2023-07" db="EMBL/GenBank/DDBJ databases">
        <title>Conexibacter stalactiti sp. nov., isolated from stalactites in a lava cave and emended description of the genus Conexibacter.</title>
        <authorList>
            <person name="Lee S.D."/>
        </authorList>
    </citation>
    <scope>NUCLEOTIDE SEQUENCE [LARGE SCALE GENOMIC DNA]</scope>
    <source>
        <strain evidence="3">KCTC 39840</strain>
    </source>
</reference>